<evidence type="ECO:0000256" key="3">
    <source>
        <dbReference type="ARBA" id="ARBA00022723"/>
    </source>
</evidence>
<dbReference type="NCBIfam" id="TIGR00109">
    <property type="entry name" value="hemH"/>
    <property type="match status" value="1"/>
</dbReference>
<name>A0A2R3QF27_9BURK</name>
<keyword evidence="2 9" id="KW-0963">Cytoplasm</keyword>
<evidence type="ECO:0000256" key="10">
    <source>
        <dbReference type="RuleBase" id="RU000607"/>
    </source>
</evidence>
<comment type="catalytic activity">
    <reaction evidence="9 10">
        <text>heme b + 2 H(+) = protoporphyrin IX + Fe(2+)</text>
        <dbReference type="Rhea" id="RHEA:22584"/>
        <dbReference type="ChEBI" id="CHEBI:15378"/>
        <dbReference type="ChEBI" id="CHEBI:29033"/>
        <dbReference type="ChEBI" id="CHEBI:57306"/>
        <dbReference type="ChEBI" id="CHEBI:60344"/>
        <dbReference type="EC" id="4.98.1.1"/>
    </reaction>
</comment>
<evidence type="ECO:0000256" key="6">
    <source>
        <dbReference type="ARBA" id="ARBA00023239"/>
    </source>
</evidence>
<dbReference type="CDD" id="cd00419">
    <property type="entry name" value="Ferrochelatase_C"/>
    <property type="match status" value="1"/>
</dbReference>
<feature type="binding site" evidence="9">
    <location>
        <position position="205"/>
    </location>
    <ligand>
        <name>Fe(2+)</name>
        <dbReference type="ChEBI" id="CHEBI:29033"/>
    </ligand>
</feature>
<evidence type="ECO:0000256" key="9">
    <source>
        <dbReference type="HAMAP-Rule" id="MF_00323"/>
    </source>
</evidence>
<comment type="catalytic activity">
    <reaction evidence="8">
        <text>Fe-coproporphyrin III + 2 H(+) = coproporphyrin III + Fe(2+)</text>
        <dbReference type="Rhea" id="RHEA:49572"/>
        <dbReference type="ChEBI" id="CHEBI:15378"/>
        <dbReference type="ChEBI" id="CHEBI:29033"/>
        <dbReference type="ChEBI" id="CHEBI:68438"/>
        <dbReference type="ChEBI" id="CHEBI:131725"/>
        <dbReference type="EC" id="4.99.1.9"/>
    </reaction>
    <physiologicalReaction direction="right-to-left" evidence="8">
        <dbReference type="Rhea" id="RHEA:49574"/>
    </physiologicalReaction>
</comment>
<sequence>MSAIPRGQSPTTAVLLCNLGTPDAPTAPALRRYLAQFLGDPRVVEIPRLVWWPILHGIILRTRPAKSAAKYATIWTPEGSPLAVWTAKQALMLRGWLGEAGLPVRVQHAMRYGQPAIGAQLKVLQEAGVQRVLVLPLYPQYSSTTTASLFDDVAAWVRRSRTYPELRFVNGYHAHPGYIAALEKSVRAHWQREGGPAERLVMSFHGIPERNVRLGDPYADQCRATARLLAQALGLSEQQWQITFQSRFGKARWLEPYTEPTLVALAQAGTRRVDVMCPGFTGDCLETLEEINQEARHAFMEAGGKEFRYIPCLNDDAAWITALSQIAQQQLEGWPVD</sequence>
<dbReference type="Proteomes" id="UP000237925">
    <property type="component" value="Chromosome"/>
</dbReference>
<dbReference type="OrthoDB" id="9809741at2"/>
<accession>A0A2R3QF27</accession>
<dbReference type="PANTHER" id="PTHR11108:SF1">
    <property type="entry name" value="FERROCHELATASE, MITOCHONDRIAL"/>
    <property type="match status" value="1"/>
</dbReference>
<dbReference type="InterPro" id="IPR033644">
    <property type="entry name" value="Ferrochelatase_C"/>
</dbReference>
<dbReference type="UniPathway" id="UPA00252">
    <property type="reaction ID" value="UER00325"/>
</dbReference>
<dbReference type="InterPro" id="IPR001015">
    <property type="entry name" value="Ferrochelatase"/>
</dbReference>
<dbReference type="HAMAP" id="MF_00323">
    <property type="entry name" value="Ferrochelatase"/>
    <property type="match status" value="1"/>
</dbReference>
<evidence type="ECO:0000256" key="4">
    <source>
        <dbReference type="ARBA" id="ARBA00023004"/>
    </source>
</evidence>
<keyword evidence="5 9" id="KW-0350">Heme biosynthesis</keyword>
<dbReference type="AlphaFoldDB" id="A0A2R3QF27"/>
<dbReference type="GO" id="GO:0046872">
    <property type="term" value="F:metal ion binding"/>
    <property type="evidence" value="ECO:0007669"/>
    <property type="project" value="UniProtKB-KW"/>
</dbReference>
<keyword evidence="7 9" id="KW-0627">Porphyrin biosynthesis</keyword>
<keyword evidence="3 9" id="KW-0479">Metal-binding</keyword>
<dbReference type="GO" id="GO:0006783">
    <property type="term" value="P:heme biosynthetic process"/>
    <property type="evidence" value="ECO:0007669"/>
    <property type="project" value="UniProtKB-UniRule"/>
</dbReference>
<comment type="pathway">
    <text evidence="9 10">Porphyrin-containing compound metabolism; protoheme biosynthesis; protoheme from protoporphyrin-IX: step 1/1.</text>
</comment>
<reference evidence="11 12" key="1">
    <citation type="submission" date="2018-03" db="EMBL/GenBank/DDBJ databases">
        <title>Genome sequencing of Melaminivora sp.</title>
        <authorList>
            <person name="Kim S.-J."/>
            <person name="Heo J."/>
            <person name="Ahn J.-H."/>
            <person name="Kwon S.-W."/>
        </authorList>
    </citation>
    <scope>NUCLEOTIDE SEQUENCE [LARGE SCALE GENOMIC DNA]</scope>
    <source>
        <strain evidence="11 12">SC2-9</strain>
    </source>
</reference>
<dbReference type="InterPro" id="IPR033659">
    <property type="entry name" value="Ferrochelatase_N"/>
</dbReference>
<dbReference type="PANTHER" id="PTHR11108">
    <property type="entry name" value="FERROCHELATASE"/>
    <property type="match status" value="1"/>
</dbReference>
<dbReference type="GO" id="GO:0004325">
    <property type="term" value="F:ferrochelatase activity"/>
    <property type="evidence" value="ECO:0007669"/>
    <property type="project" value="UniProtKB-UniRule"/>
</dbReference>
<gene>
    <name evidence="9" type="primary">hemH</name>
    <name evidence="11" type="ORF">C6568_14865</name>
</gene>
<keyword evidence="4 9" id="KW-0408">Iron</keyword>
<dbReference type="EMBL" id="CP027667">
    <property type="protein sequence ID" value="AVO50378.1"/>
    <property type="molecule type" value="Genomic_DNA"/>
</dbReference>
<dbReference type="KEGG" id="mela:C6568_14865"/>
<feature type="binding site" evidence="9">
    <location>
        <position position="286"/>
    </location>
    <ligand>
        <name>Fe(2+)</name>
        <dbReference type="ChEBI" id="CHEBI:29033"/>
    </ligand>
</feature>
<protein>
    <recommendedName>
        <fullName evidence="9 10">Ferrochelatase</fullName>
        <ecNumber evidence="9 10">4.98.1.1</ecNumber>
    </recommendedName>
    <alternativeName>
        <fullName evidence="9">Heme synthase</fullName>
    </alternativeName>
    <alternativeName>
        <fullName evidence="9">Protoheme ferro-lyase</fullName>
    </alternativeName>
</protein>
<keyword evidence="12" id="KW-1185">Reference proteome</keyword>
<dbReference type="Pfam" id="PF00762">
    <property type="entry name" value="Ferrochelatase"/>
    <property type="match status" value="1"/>
</dbReference>
<organism evidence="11 12">
    <name type="scientific">Melaminivora suipulveris</name>
    <dbReference type="NCBI Taxonomy" id="2109913"/>
    <lineage>
        <taxon>Bacteria</taxon>
        <taxon>Pseudomonadati</taxon>
        <taxon>Pseudomonadota</taxon>
        <taxon>Betaproteobacteria</taxon>
        <taxon>Burkholderiales</taxon>
        <taxon>Comamonadaceae</taxon>
        <taxon>Melaminivora</taxon>
    </lineage>
</organism>
<dbReference type="PROSITE" id="PS00534">
    <property type="entry name" value="FERROCHELATASE"/>
    <property type="match status" value="1"/>
</dbReference>
<keyword evidence="6 9" id="KW-0456">Lyase</keyword>
<evidence type="ECO:0000313" key="11">
    <source>
        <dbReference type="EMBL" id="AVO50378.1"/>
    </source>
</evidence>
<comment type="similarity">
    <text evidence="1 9 10">Belongs to the ferrochelatase family.</text>
</comment>
<dbReference type="GO" id="GO:0005737">
    <property type="term" value="C:cytoplasm"/>
    <property type="evidence" value="ECO:0007669"/>
    <property type="project" value="UniProtKB-SubCell"/>
</dbReference>
<proteinExistence type="inferred from homology"/>
<dbReference type="InterPro" id="IPR019772">
    <property type="entry name" value="Ferrochelatase_AS"/>
</dbReference>
<evidence type="ECO:0000256" key="2">
    <source>
        <dbReference type="ARBA" id="ARBA00022490"/>
    </source>
</evidence>
<evidence type="ECO:0000256" key="7">
    <source>
        <dbReference type="ARBA" id="ARBA00023244"/>
    </source>
</evidence>
<dbReference type="FunFam" id="3.40.50.1400:FF:000002">
    <property type="entry name" value="Ferrochelatase"/>
    <property type="match status" value="1"/>
</dbReference>
<evidence type="ECO:0000256" key="8">
    <source>
        <dbReference type="ARBA" id="ARBA00024536"/>
    </source>
</evidence>
<evidence type="ECO:0000256" key="5">
    <source>
        <dbReference type="ARBA" id="ARBA00023133"/>
    </source>
</evidence>
<comment type="function">
    <text evidence="9 10">Catalyzes the ferrous insertion into protoporphyrin IX.</text>
</comment>
<dbReference type="EC" id="4.98.1.1" evidence="9 10"/>
<dbReference type="Gene3D" id="3.40.50.1400">
    <property type="match status" value="2"/>
</dbReference>
<dbReference type="SUPFAM" id="SSF53800">
    <property type="entry name" value="Chelatase"/>
    <property type="match status" value="1"/>
</dbReference>
<dbReference type="CDD" id="cd03411">
    <property type="entry name" value="Ferrochelatase_N"/>
    <property type="match status" value="1"/>
</dbReference>
<comment type="subcellular location">
    <subcellularLocation>
        <location evidence="9 10">Cytoplasm</location>
    </subcellularLocation>
</comment>
<evidence type="ECO:0000256" key="1">
    <source>
        <dbReference type="ARBA" id="ARBA00007718"/>
    </source>
</evidence>
<dbReference type="RefSeq" id="WP_106684829.1">
    <property type="nucleotide sequence ID" value="NZ_CP027667.1"/>
</dbReference>
<evidence type="ECO:0000313" key="12">
    <source>
        <dbReference type="Proteomes" id="UP000237925"/>
    </source>
</evidence>